<evidence type="ECO:0000313" key="1">
    <source>
        <dbReference type="EMBL" id="OMC32693.1"/>
    </source>
</evidence>
<comment type="caution">
    <text evidence="1">The sequence shown here is derived from an EMBL/GenBank/DDBJ whole genome shotgun (WGS) entry which is preliminary data.</text>
</comment>
<dbReference type="AlphaFoldDB" id="A0ABD6QBR4"/>
<dbReference type="EMBL" id="MBER01000184">
    <property type="protein sequence ID" value="OMC32693.1"/>
    <property type="molecule type" value="Genomic_DNA"/>
</dbReference>
<dbReference type="Proteomes" id="UP000187001">
    <property type="component" value="Unassembled WGS sequence"/>
</dbReference>
<protein>
    <submittedName>
        <fullName evidence="1">Uncharacterized protein</fullName>
    </submittedName>
</protein>
<evidence type="ECO:0000313" key="2">
    <source>
        <dbReference type="Proteomes" id="UP000187001"/>
    </source>
</evidence>
<name>A0ABD6QBR4_MYCFO</name>
<reference evidence="1 2" key="1">
    <citation type="submission" date="2016-07" db="EMBL/GenBank/DDBJ databases">
        <authorList>
            <person name="Sutton G."/>
            <person name="Brinkac L."/>
            <person name="Sanka R."/>
            <person name="Adams M."/>
            <person name="Lau E."/>
            <person name="Kumar A."/>
            <person name="Macaden R."/>
        </authorList>
    </citation>
    <scope>NUCLEOTIDE SEQUENCE [LARGE SCALE GENOMIC DNA]</scope>
    <source>
        <strain evidence="1 2">GA-0871</strain>
    </source>
</reference>
<organism evidence="1 2">
    <name type="scientific">Mycolicibacterium fortuitum</name>
    <name type="common">Mycobacterium fortuitum</name>
    <dbReference type="NCBI Taxonomy" id="1766"/>
    <lineage>
        <taxon>Bacteria</taxon>
        <taxon>Bacillati</taxon>
        <taxon>Actinomycetota</taxon>
        <taxon>Actinomycetes</taxon>
        <taxon>Mycobacteriales</taxon>
        <taxon>Mycobacteriaceae</taxon>
        <taxon>Mycolicibacterium</taxon>
    </lineage>
</organism>
<accession>A0ABD6QBR4</accession>
<gene>
    <name evidence="1" type="ORF">A5742_15115</name>
</gene>
<sequence>MPETTLLTWGVERLILFIRFVSLHSGGSLWELVSRGMPDLPRLMSLYRLRERMGGLSILSSF</sequence>
<proteinExistence type="predicted"/>